<keyword evidence="2 3" id="KW-0040">ANK repeat</keyword>
<feature type="repeat" description="ANK" evidence="3">
    <location>
        <begin position="326"/>
        <end position="360"/>
    </location>
</feature>
<dbReference type="InterPro" id="IPR002110">
    <property type="entry name" value="Ankyrin_rpt"/>
</dbReference>
<evidence type="ECO:0000313" key="4">
    <source>
        <dbReference type="EMBL" id="KAH3701843.1"/>
    </source>
</evidence>
<accession>A0A9D3YMX7</accession>
<gene>
    <name evidence="4" type="ORF">DPMN_076839</name>
</gene>
<feature type="repeat" description="ANK" evidence="3">
    <location>
        <begin position="362"/>
        <end position="399"/>
    </location>
</feature>
<dbReference type="SMART" id="SM00248">
    <property type="entry name" value="ANK"/>
    <property type="match status" value="5"/>
</dbReference>
<dbReference type="OrthoDB" id="341259at2759"/>
<dbReference type="PANTHER" id="PTHR46680">
    <property type="entry name" value="NF-KAPPA-B INHIBITOR ALPHA"/>
    <property type="match status" value="1"/>
</dbReference>
<dbReference type="Gene3D" id="1.25.40.20">
    <property type="entry name" value="Ankyrin repeat-containing domain"/>
    <property type="match status" value="1"/>
</dbReference>
<sequence length="497" mass="55483">MADSHFGKTTAENYGNKDVLMEFDEHKLSSDLESIRLSEYFGDLREVKREEADGAASCRYGNLQTLAGATALGAHAYGIYPPPTQQGASAYMYHGSYVPATQYCSNDPYTMTGPTAVAVKPEPCDMYPESSLTSLNQPETDSELSIAAVHRFQQPVAPAQFHGCRKSAMQTWGSDQFEPKISSYNPIEDKLCRLDEDENIPSVGSERKHLAWREQAQRGLIMPSTETGSDVIDESEEMTFEQDELGDGPLHTLAVLEDTTLLAKYLEVIVKTGILSRAINLQNKYKQTPLFLAIHARNYGFSSWLLDHGADPCIQGTLYTDADTYIWRSPLHLAATFGDRDVRFITLLLSKGADINQLSHGDQLTALHLALKCHCTMRPCKSVVMELIKKGANIEIRDQANSKTPFMLALETRDLKMIEEFMLIIPADQRRKMLQEQTRSGDTPLHLAAGLSQISSDQKIVLLRMLVTNGANGSIQNNVKELPKDFARQEWNQLRKT</sequence>
<dbReference type="Pfam" id="PF00023">
    <property type="entry name" value="Ank"/>
    <property type="match status" value="4"/>
</dbReference>
<evidence type="ECO:0000256" key="1">
    <source>
        <dbReference type="ARBA" id="ARBA00022737"/>
    </source>
</evidence>
<proteinExistence type="predicted"/>
<dbReference type="SUPFAM" id="SSF48403">
    <property type="entry name" value="Ankyrin repeat"/>
    <property type="match status" value="1"/>
</dbReference>
<name>A0A9D3YMX7_DREPO</name>
<dbReference type="InterPro" id="IPR036770">
    <property type="entry name" value="Ankyrin_rpt-contain_sf"/>
</dbReference>
<dbReference type="GO" id="GO:0051059">
    <property type="term" value="F:NF-kappaB binding"/>
    <property type="evidence" value="ECO:0007669"/>
    <property type="project" value="TreeGrafter"/>
</dbReference>
<dbReference type="GO" id="GO:0005829">
    <property type="term" value="C:cytosol"/>
    <property type="evidence" value="ECO:0007669"/>
    <property type="project" value="TreeGrafter"/>
</dbReference>
<comment type="caution">
    <text evidence="4">The sequence shown here is derived from an EMBL/GenBank/DDBJ whole genome shotgun (WGS) entry which is preliminary data.</text>
</comment>
<dbReference type="PROSITE" id="PS50088">
    <property type="entry name" value="ANK_REPEAT"/>
    <property type="match status" value="3"/>
</dbReference>
<dbReference type="PANTHER" id="PTHR46680:SF2">
    <property type="entry name" value="NF-KAPPA-B INHIBITOR ZETA"/>
    <property type="match status" value="1"/>
</dbReference>
<reference evidence="4" key="1">
    <citation type="journal article" date="2019" name="bioRxiv">
        <title>The Genome of the Zebra Mussel, Dreissena polymorpha: A Resource for Invasive Species Research.</title>
        <authorList>
            <person name="McCartney M.A."/>
            <person name="Auch B."/>
            <person name="Kono T."/>
            <person name="Mallez S."/>
            <person name="Zhang Y."/>
            <person name="Obille A."/>
            <person name="Becker A."/>
            <person name="Abrahante J.E."/>
            <person name="Garbe J."/>
            <person name="Badalamenti J.P."/>
            <person name="Herman A."/>
            <person name="Mangelson H."/>
            <person name="Liachko I."/>
            <person name="Sullivan S."/>
            <person name="Sone E.D."/>
            <person name="Koren S."/>
            <person name="Silverstein K.A.T."/>
            <person name="Beckman K.B."/>
            <person name="Gohl D.M."/>
        </authorList>
    </citation>
    <scope>NUCLEOTIDE SEQUENCE</scope>
    <source>
        <strain evidence="4">Duluth1</strain>
        <tissue evidence="4">Whole animal</tissue>
    </source>
</reference>
<reference evidence="4" key="2">
    <citation type="submission" date="2020-11" db="EMBL/GenBank/DDBJ databases">
        <authorList>
            <person name="McCartney M.A."/>
            <person name="Auch B."/>
            <person name="Kono T."/>
            <person name="Mallez S."/>
            <person name="Becker A."/>
            <person name="Gohl D.M."/>
            <person name="Silverstein K.A.T."/>
            <person name="Koren S."/>
            <person name="Bechman K.B."/>
            <person name="Herman A."/>
            <person name="Abrahante J.E."/>
            <person name="Garbe J."/>
        </authorList>
    </citation>
    <scope>NUCLEOTIDE SEQUENCE</scope>
    <source>
        <strain evidence="4">Duluth1</strain>
        <tissue evidence="4">Whole animal</tissue>
    </source>
</reference>
<dbReference type="InterPro" id="IPR051070">
    <property type="entry name" value="NF-kappa-B_inhibitor"/>
</dbReference>
<evidence type="ECO:0000256" key="2">
    <source>
        <dbReference type="ARBA" id="ARBA00023043"/>
    </source>
</evidence>
<protein>
    <submittedName>
        <fullName evidence="4">Uncharacterized protein</fullName>
    </submittedName>
</protein>
<dbReference type="Proteomes" id="UP000828390">
    <property type="component" value="Unassembled WGS sequence"/>
</dbReference>
<dbReference type="PROSITE" id="PS50297">
    <property type="entry name" value="ANK_REP_REGION"/>
    <property type="match status" value="2"/>
</dbReference>
<evidence type="ECO:0000313" key="5">
    <source>
        <dbReference type="Proteomes" id="UP000828390"/>
    </source>
</evidence>
<dbReference type="EMBL" id="JAIWYP010000015">
    <property type="protein sequence ID" value="KAH3701843.1"/>
    <property type="molecule type" value="Genomic_DNA"/>
</dbReference>
<organism evidence="4 5">
    <name type="scientific">Dreissena polymorpha</name>
    <name type="common">Zebra mussel</name>
    <name type="synonym">Mytilus polymorpha</name>
    <dbReference type="NCBI Taxonomy" id="45954"/>
    <lineage>
        <taxon>Eukaryota</taxon>
        <taxon>Metazoa</taxon>
        <taxon>Spiralia</taxon>
        <taxon>Lophotrochozoa</taxon>
        <taxon>Mollusca</taxon>
        <taxon>Bivalvia</taxon>
        <taxon>Autobranchia</taxon>
        <taxon>Heteroconchia</taxon>
        <taxon>Euheterodonta</taxon>
        <taxon>Imparidentia</taxon>
        <taxon>Neoheterodontei</taxon>
        <taxon>Myida</taxon>
        <taxon>Dreissenoidea</taxon>
        <taxon>Dreissenidae</taxon>
        <taxon>Dreissena</taxon>
    </lineage>
</organism>
<feature type="repeat" description="ANK" evidence="3">
    <location>
        <begin position="440"/>
        <end position="478"/>
    </location>
</feature>
<keyword evidence="1" id="KW-0677">Repeat</keyword>
<evidence type="ECO:0000256" key="3">
    <source>
        <dbReference type="PROSITE-ProRule" id="PRU00023"/>
    </source>
</evidence>
<dbReference type="AlphaFoldDB" id="A0A9D3YMX7"/>
<keyword evidence="5" id="KW-1185">Reference proteome</keyword>
<dbReference type="GO" id="GO:0071356">
    <property type="term" value="P:cellular response to tumor necrosis factor"/>
    <property type="evidence" value="ECO:0007669"/>
    <property type="project" value="TreeGrafter"/>
</dbReference>